<keyword evidence="2" id="KW-1185">Reference proteome</keyword>
<dbReference type="Proteomes" id="UP000663722">
    <property type="component" value="Chromosome"/>
</dbReference>
<protein>
    <submittedName>
        <fullName evidence="1">LysM domain-containing protein</fullName>
    </submittedName>
</protein>
<reference evidence="1" key="1">
    <citation type="journal article" date="2021" name="Microb. Physiol.">
        <title>Proteogenomic Insights into the Physiology of Marine, Sulfate-Reducing, Filamentous Desulfonema limicola and Desulfonema magnum.</title>
        <authorList>
            <person name="Schnaars V."/>
            <person name="Wohlbrand L."/>
            <person name="Scheve S."/>
            <person name="Hinrichs C."/>
            <person name="Reinhardt R."/>
            <person name="Rabus R."/>
        </authorList>
    </citation>
    <scope>NUCLEOTIDE SEQUENCE</scope>
    <source>
        <strain evidence="1">4be13</strain>
    </source>
</reference>
<dbReference type="KEGG" id="dmm:dnm_051440"/>
<sequence length="109" mass="12383">MFEHDSRYYNLETATLKTADGGIVSYKRRRFLPRAEALQTMAEETVTEGDRLDLIAARFLGDPMRFWQICDANNAMNPFELTSEIGRKIRIGSPKIGLDITGNQADLTR</sequence>
<proteinExistence type="predicted"/>
<dbReference type="CDD" id="cd00118">
    <property type="entry name" value="LysM"/>
    <property type="match status" value="1"/>
</dbReference>
<gene>
    <name evidence="1" type="ORF">dnm_051440</name>
</gene>
<dbReference type="AlphaFoldDB" id="A0A975GPK1"/>
<accession>A0A975GPK1</accession>
<name>A0A975GPK1_9BACT</name>
<dbReference type="InterPro" id="IPR018392">
    <property type="entry name" value="LysM"/>
</dbReference>
<dbReference type="EMBL" id="CP061800">
    <property type="protein sequence ID" value="QTA89096.1"/>
    <property type="molecule type" value="Genomic_DNA"/>
</dbReference>
<organism evidence="1 2">
    <name type="scientific">Desulfonema magnum</name>
    <dbReference type="NCBI Taxonomy" id="45655"/>
    <lineage>
        <taxon>Bacteria</taxon>
        <taxon>Pseudomonadati</taxon>
        <taxon>Thermodesulfobacteriota</taxon>
        <taxon>Desulfobacteria</taxon>
        <taxon>Desulfobacterales</taxon>
        <taxon>Desulfococcaceae</taxon>
        <taxon>Desulfonema</taxon>
    </lineage>
</organism>
<dbReference type="RefSeq" id="WP_207677875.1">
    <property type="nucleotide sequence ID" value="NZ_CP061800.1"/>
</dbReference>
<evidence type="ECO:0000313" key="1">
    <source>
        <dbReference type="EMBL" id="QTA89096.1"/>
    </source>
</evidence>
<evidence type="ECO:0000313" key="2">
    <source>
        <dbReference type="Proteomes" id="UP000663722"/>
    </source>
</evidence>